<dbReference type="Proteomes" id="UP000027361">
    <property type="component" value="Unassembled WGS sequence"/>
</dbReference>
<protein>
    <submittedName>
        <fullName evidence="1">Uncharacterized protein</fullName>
    </submittedName>
</protein>
<name>A0A066WGC8_TILAU</name>
<dbReference type="EMBL" id="JMSN01000005">
    <property type="protein sequence ID" value="KDN53032.1"/>
    <property type="molecule type" value="Genomic_DNA"/>
</dbReference>
<evidence type="ECO:0000313" key="1">
    <source>
        <dbReference type="EMBL" id="KDN53032.1"/>
    </source>
</evidence>
<dbReference type="RefSeq" id="XP_013245871.1">
    <property type="nucleotide sequence ID" value="XM_013390417.1"/>
</dbReference>
<dbReference type="AlphaFoldDB" id="A0A066WGC8"/>
<keyword evidence="2" id="KW-1185">Reference proteome</keyword>
<gene>
    <name evidence="1" type="ORF">K437DRAFT_253686</name>
</gene>
<dbReference type="GeneID" id="25263648"/>
<sequence length="121" mass="13388">MPFDSLVQTPCALGASWIFPCIVLLLQRCKGSPKDPRLQLQFEGQSMTSETGICSFTDKNGLLCLDEQCIRLGEVGSKRRFQGTLVSCWLAWLHLYRVQALRPATQTGSCPSFPGTDCCRA</sequence>
<organism evidence="1 2">
    <name type="scientific">Tilletiaria anomala (strain ATCC 24038 / CBS 436.72 / UBC 951)</name>
    <dbReference type="NCBI Taxonomy" id="1037660"/>
    <lineage>
        <taxon>Eukaryota</taxon>
        <taxon>Fungi</taxon>
        <taxon>Dikarya</taxon>
        <taxon>Basidiomycota</taxon>
        <taxon>Ustilaginomycotina</taxon>
        <taxon>Exobasidiomycetes</taxon>
        <taxon>Georgefischeriales</taxon>
        <taxon>Tilletiariaceae</taxon>
        <taxon>Tilletiaria</taxon>
    </lineage>
</organism>
<accession>A0A066WGC8</accession>
<proteinExistence type="predicted"/>
<evidence type="ECO:0000313" key="2">
    <source>
        <dbReference type="Proteomes" id="UP000027361"/>
    </source>
</evidence>
<dbReference type="HOGENOM" id="CLU_2039692_0_0_1"/>
<reference evidence="1 2" key="1">
    <citation type="submission" date="2014-05" db="EMBL/GenBank/DDBJ databases">
        <title>Draft genome sequence of a rare smut relative, Tilletiaria anomala UBC 951.</title>
        <authorList>
            <consortium name="DOE Joint Genome Institute"/>
            <person name="Toome M."/>
            <person name="Kuo A."/>
            <person name="Henrissat B."/>
            <person name="Lipzen A."/>
            <person name="Tritt A."/>
            <person name="Yoshinaga Y."/>
            <person name="Zane M."/>
            <person name="Barry K."/>
            <person name="Grigoriev I.V."/>
            <person name="Spatafora J.W."/>
            <person name="Aimea M.C."/>
        </authorList>
    </citation>
    <scope>NUCLEOTIDE SEQUENCE [LARGE SCALE GENOMIC DNA]</scope>
    <source>
        <strain evidence="1 2">UBC 951</strain>
    </source>
</reference>
<dbReference type="InParanoid" id="A0A066WGC8"/>
<comment type="caution">
    <text evidence="1">The sequence shown here is derived from an EMBL/GenBank/DDBJ whole genome shotgun (WGS) entry which is preliminary data.</text>
</comment>